<dbReference type="GO" id="GO:1903723">
    <property type="term" value="P:negative regulation of centriole elongation"/>
    <property type="evidence" value="ECO:0007669"/>
    <property type="project" value="TreeGrafter"/>
</dbReference>
<organism evidence="3 4">
    <name type="scientific">Smithornis capensis</name>
    <dbReference type="NCBI Taxonomy" id="363769"/>
    <lineage>
        <taxon>Eukaryota</taxon>
        <taxon>Metazoa</taxon>
        <taxon>Chordata</taxon>
        <taxon>Craniata</taxon>
        <taxon>Vertebrata</taxon>
        <taxon>Euteleostomi</taxon>
        <taxon>Archelosauria</taxon>
        <taxon>Archosauria</taxon>
        <taxon>Dinosauria</taxon>
        <taxon>Saurischia</taxon>
        <taxon>Theropoda</taxon>
        <taxon>Coelurosauria</taxon>
        <taxon>Aves</taxon>
        <taxon>Neognathae</taxon>
        <taxon>Neoaves</taxon>
        <taxon>Telluraves</taxon>
        <taxon>Australaves</taxon>
        <taxon>Passeriformes</taxon>
        <taxon>Eurylaimidae</taxon>
        <taxon>Smithornis</taxon>
    </lineage>
</organism>
<feature type="region of interest" description="Disordered" evidence="2">
    <location>
        <begin position="363"/>
        <end position="384"/>
    </location>
</feature>
<dbReference type="PANTHER" id="PTHR13594:SF1">
    <property type="entry name" value="CENTRIOLAR COILED-COIL PROTEIN OF 110 KDA"/>
    <property type="match status" value="1"/>
</dbReference>
<reference evidence="3 4" key="1">
    <citation type="submission" date="2019-09" db="EMBL/GenBank/DDBJ databases">
        <title>Bird 10,000 Genomes (B10K) Project - Family phase.</title>
        <authorList>
            <person name="Zhang G."/>
        </authorList>
    </citation>
    <scope>NUCLEOTIDE SEQUENCE [LARGE SCALE GENOMIC DNA]</scope>
    <source>
        <strain evidence="3">B10K-CU-031-20</strain>
    </source>
</reference>
<feature type="compositionally biased region" description="Polar residues" evidence="2">
    <location>
        <begin position="286"/>
        <end position="304"/>
    </location>
</feature>
<gene>
    <name evidence="3" type="primary">Ccp110</name>
    <name evidence="3" type="ORF">SMICAP_R00342</name>
</gene>
<evidence type="ECO:0000256" key="1">
    <source>
        <dbReference type="SAM" id="Coils"/>
    </source>
</evidence>
<dbReference type="InterPro" id="IPR033207">
    <property type="entry name" value="CCP110"/>
</dbReference>
<dbReference type="GO" id="GO:0032053">
    <property type="term" value="P:ciliary basal body organization"/>
    <property type="evidence" value="ECO:0007669"/>
    <property type="project" value="TreeGrafter"/>
</dbReference>
<feature type="coiled-coil region" evidence="1">
    <location>
        <begin position="49"/>
        <end position="76"/>
    </location>
</feature>
<feature type="compositionally biased region" description="Basic and acidic residues" evidence="2">
    <location>
        <begin position="237"/>
        <end position="248"/>
    </location>
</feature>
<sequence length="962" mass="108217">MEDYEIFCKKHLSRLQEEAIKEETSFTIQHRNTSLIHFYGVPVLSPLLSIEKKKEIQQYKEKALDLETRKQNSRKRALLNRVQEIVENIQTKKGLNVSDVNDVNAQEAANSCPDLDSKALTDVTALSDVTLACSPERHDSTHLEKTPEPELTPSDAAGQTTPNVAEVVKAAEENVSWKQSETCFSKAVPCPRAASPDKVCNKLMSHALQKQEGRVGSPSDEDVQDPCVTSLQNLMKKSREYIEREQTKRTSKSSSKRSMSESHSDKENDGVKTTDSVKERAKLTGRSCTAQTLDKPSLNKSNTFLQGASTHTNNTSMSTLSSFSKVDIPMRVGTPPLVDSDSDEEFKKSSMFERDSSIVRSLTGSYNKLPSPEPSMSPKMHRRRPRPLSMGHIIINNPVNAYELSPKGKGRAMDLIMQDIADKNNVSESVPKFMVDFTTVCPGRVSGVNRSSSGPCDGSGVGKPNRHSFGLLEGRGMVSATMEGQVVLDSRGPYKLETSTNIVAPKLNEPFAINQKIPAVNEVKPPALPENTKCTSTVELNKSYDVDNPSPLLMQSKDVRQQVDTPSVSSANEQFPENLEKVKRRLDLDTDSCQKENSSCVLRVGMEEQEKQWLQEQKYAVGSVYVTPESMAKEDILKTKMLAFEEMRKRLEEQHAQQLSILIAEQEREQEKLQKELEEQERKLKGKKVTTTEIEISKVNINSRMELEWRQKSESGLLESVHSQLETVHNTNSTSIGFAHTTPNTFASTSETSFFLWGPSGTGVIKTSVSRPSNRIKTRWTQVFSPEIQMKFDKITAVAKGFLTRRLLQTEKLKHLKQTVKDTMEFIKNFQSEAPLKRGSVSAQDASLHERVMAQLRAALYDIHDIFFTMEASERMNILRHDREVRKEKMLRQMDKVKSPRERVTLSTATQKSLDRKKYMKASETGVPNKKIIIKQKTPESRILQPNQGQNAPVHRLLCRQG</sequence>
<dbReference type="AlphaFoldDB" id="A0A7K8QE03"/>
<feature type="non-terminal residue" evidence="3">
    <location>
        <position position="1"/>
    </location>
</feature>
<dbReference type="PANTHER" id="PTHR13594">
    <property type="entry name" value="CENTRIOLAR COILED-COIL PROTEIN OF 110 KDA"/>
    <property type="match status" value="1"/>
</dbReference>
<dbReference type="EMBL" id="VWYW01000033">
    <property type="protein sequence ID" value="NXF03002.1"/>
    <property type="molecule type" value="Genomic_DNA"/>
</dbReference>
<feature type="region of interest" description="Disordered" evidence="2">
    <location>
        <begin position="231"/>
        <end position="304"/>
    </location>
</feature>
<comment type="caution">
    <text evidence="3">The sequence shown here is derived from an EMBL/GenBank/DDBJ whole genome shotgun (WGS) entry which is preliminary data.</text>
</comment>
<keyword evidence="4" id="KW-1185">Reference proteome</keyword>
<dbReference type="Proteomes" id="UP000567624">
    <property type="component" value="Unassembled WGS sequence"/>
</dbReference>
<keyword evidence="1" id="KW-0175">Coiled coil</keyword>
<feature type="compositionally biased region" description="Basic and acidic residues" evidence="2">
    <location>
        <begin position="135"/>
        <end position="148"/>
    </location>
</feature>
<protein>
    <submittedName>
        <fullName evidence="3">CP110 protein</fullName>
    </submittedName>
</protein>
<evidence type="ECO:0000256" key="2">
    <source>
        <dbReference type="SAM" id="MobiDB-lite"/>
    </source>
</evidence>
<dbReference type="GO" id="GO:0032465">
    <property type="term" value="P:regulation of cytokinesis"/>
    <property type="evidence" value="ECO:0007669"/>
    <property type="project" value="InterPro"/>
</dbReference>
<feature type="non-terminal residue" evidence="3">
    <location>
        <position position="962"/>
    </location>
</feature>
<proteinExistence type="predicted"/>
<dbReference type="Pfam" id="PF16025">
    <property type="entry name" value="CaM_bind"/>
    <property type="match status" value="2"/>
</dbReference>
<feature type="region of interest" description="Disordered" evidence="2">
    <location>
        <begin position="135"/>
        <end position="160"/>
    </location>
</feature>
<evidence type="ECO:0000313" key="4">
    <source>
        <dbReference type="Proteomes" id="UP000567624"/>
    </source>
</evidence>
<feature type="coiled-coil region" evidence="1">
    <location>
        <begin position="634"/>
        <end position="690"/>
    </location>
</feature>
<name>A0A7K8QE03_9PASS</name>
<evidence type="ECO:0000313" key="3">
    <source>
        <dbReference type="EMBL" id="NXF03002.1"/>
    </source>
</evidence>
<feature type="compositionally biased region" description="Basic and acidic residues" evidence="2">
    <location>
        <begin position="258"/>
        <end position="282"/>
    </location>
</feature>
<dbReference type="GO" id="GO:0005814">
    <property type="term" value="C:centriole"/>
    <property type="evidence" value="ECO:0007669"/>
    <property type="project" value="InterPro"/>
</dbReference>
<accession>A0A7K8QE03</accession>
<dbReference type="GO" id="GO:0007099">
    <property type="term" value="P:centriole replication"/>
    <property type="evidence" value="ECO:0007669"/>
    <property type="project" value="InterPro"/>
</dbReference>